<dbReference type="EMBL" id="FRDI01000005">
    <property type="protein sequence ID" value="SHN63643.1"/>
    <property type="molecule type" value="Genomic_DNA"/>
</dbReference>
<dbReference type="InterPro" id="IPR046844">
    <property type="entry name" value="Lon-like_helical"/>
</dbReference>
<evidence type="ECO:0000256" key="1">
    <source>
        <dbReference type="ARBA" id="ARBA00022670"/>
    </source>
</evidence>
<dbReference type="RefSeq" id="WP_072697075.1">
    <property type="nucleotide sequence ID" value="NZ_FRDI01000005.1"/>
</dbReference>
<dbReference type="PROSITE" id="PS51786">
    <property type="entry name" value="LON_PROTEOLYTIC"/>
    <property type="match status" value="1"/>
</dbReference>
<evidence type="ECO:0000313" key="4">
    <source>
        <dbReference type="EMBL" id="SHN63643.1"/>
    </source>
</evidence>
<feature type="domain" description="Lon proteolytic" evidence="3">
    <location>
        <begin position="584"/>
        <end position="779"/>
    </location>
</feature>
<name>A0A1M7SYR2_9BACT</name>
<proteinExistence type="inferred from homology"/>
<dbReference type="Gene3D" id="3.30.230.10">
    <property type="match status" value="1"/>
</dbReference>
<dbReference type="SUPFAM" id="SSF54211">
    <property type="entry name" value="Ribosomal protein S5 domain 2-like"/>
    <property type="match status" value="1"/>
</dbReference>
<dbReference type="Pfam" id="PF05362">
    <property type="entry name" value="Lon_C"/>
    <property type="match status" value="1"/>
</dbReference>
<comment type="catalytic activity">
    <reaction evidence="2">
        <text>Hydrolysis of proteins in presence of ATP.</text>
        <dbReference type="EC" id="3.4.21.53"/>
    </reaction>
</comment>
<dbReference type="InterPro" id="IPR008269">
    <property type="entry name" value="Lon_proteolytic"/>
</dbReference>
<evidence type="ECO:0000313" key="5">
    <source>
        <dbReference type="Proteomes" id="UP000186469"/>
    </source>
</evidence>
<dbReference type="PANTHER" id="PTHR10046">
    <property type="entry name" value="ATP DEPENDENT LON PROTEASE FAMILY MEMBER"/>
    <property type="match status" value="1"/>
</dbReference>
<evidence type="ECO:0000259" key="3">
    <source>
        <dbReference type="PROSITE" id="PS51786"/>
    </source>
</evidence>
<sequence length="819" mass="92334">MTKIQPLSFEKLTAKFPQEKIPFDNSQKIPVPRLWRSPHKRAIQALELALNIEHSGYNIYLSGEADYGRFYLVNEFLKPKAKKYPTPPDLLYLHNFVDTDKPLLISLTHGTGKKFQATLKEILLNIRKEVVAEFEKDSFEKQRNTIYDSFQSKRDKLINQMNTTAEKHGFHLDLDDQGGITLYPLFEGKRLNPQDFDTLDVNLRKEIRSRGAKLTKSFSPQLRDLSKLEQHFVESEKKLEKELAQVILKKKFEVLTKKIQPTAVSDSSKKNLESYIEMLQKDILENLEAFLLKELPIQASFQQGVSQAPSHLPNQEQLEQIDHRYEANLIVDNSKLQGAPIIHDDHPTLSNLLGCIERESEMGALITDFSLIKAGSLHRANGGFLVIHLNDLIPNPLAFEGLLRALRSGFAHIEDAGDAQEVTKTKGLEPEPLKLSLKVILIGTEDLYEHLLEHDDRFSKLFKIKAHLNPDTECNADGVKMYLTSVRKIIDENKLLHFDKTALAALIDFGSKLREDRKKLSLKFPLLREVMIEASTLAKINKKDIVSYEYIEQAGKDHKYRNNLYEELYLEDYERKVIKVHTSGEAVGRVNGLSVTAFGDFEFGLPHQIACTIGVGHDGIIDLEREAALSGPIHTKAMLIIKTYLLALFARKKPIILTGSICFEQSYAGIEGDSASGAELVALLSALSDVPVNLSLAFTGAVNQSGQIMAVGGVNPKIEGFFELCRRRGLTGSQGVIIPYDNLDQVMLDNGVLDAIKNQQFFIYPVKHIDEAIELLTGLPAGKMRKDGTFSLNSLYRLVDHRLSELAKLAIKYQTVRNK</sequence>
<dbReference type="InterPro" id="IPR027417">
    <property type="entry name" value="P-loop_NTPase"/>
</dbReference>
<evidence type="ECO:0000256" key="2">
    <source>
        <dbReference type="PROSITE-ProRule" id="PRU01122"/>
    </source>
</evidence>
<dbReference type="Pfam" id="PF20436">
    <property type="entry name" value="LonB_AAA-LID"/>
    <property type="match status" value="1"/>
</dbReference>
<reference evidence="4 5" key="1">
    <citation type="submission" date="2016-12" db="EMBL/GenBank/DDBJ databases">
        <authorList>
            <person name="Song W.-J."/>
            <person name="Kurnit D.M."/>
        </authorList>
    </citation>
    <scope>NUCLEOTIDE SEQUENCE [LARGE SCALE GENOMIC DNA]</scope>
    <source>
        <strain evidence="4 5">DSM 11393</strain>
    </source>
</reference>
<keyword evidence="5" id="KW-1185">Reference proteome</keyword>
<feature type="active site" evidence="2">
    <location>
        <position position="717"/>
    </location>
</feature>
<dbReference type="Pfam" id="PF20437">
    <property type="entry name" value="LonC_helical"/>
    <property type="match status" value="1"/>
</dbReference>
<dbReference type="InterPro" id="IPR046843">
    <property type="entry name" value="LonB_AAA-LID"/>
</dbReference>
<dbReference type="GO" id="GO:0005524">
    <property type="term" value="F:ATP binding"/>
    <property type="evidence" value="ECO:0007669"/>
    <property type="project" value="InterPro"/>
</dbReference>
<dbReference type="GO" id="GO:0030163">
    <property type="term" value="P:protein catabolic process"/>
    <property type="evidence" value="ECO:0007669"/>
    <property type="project" value="InterPro"/>
</dbReference>
<keyword evidence="1 2" id="KW-0645">Protease</keyword>
<dbReference type="EC" id="3.4.21.53" evidence="2"/>
<dbReference type="InterPro" id="IPR020568">
    <property type="entry name" value="Ribosomal_Su5_D2-typ_SF"/>
</dbReference>
<organism evidence="4 5">
    <name type="scientific">Desulfovibrio litoralis DSM 11393</name>
    <dbReference type="NCBI Taxonomy" id="1121455"/>
    <lineage>
        <taxon>Bacteria</taxon>
        <taxon>Pseudomonadati</taxon>
        <taxon>Thermodesulfobacteriota</taxon>
        <taxon>Desulfovibrionia</taxon>
        <taxon>Desulfovibrionales</taxon>
        <taxon>Desulfovibrionaceae</taxon>
        <taxon>Desulfovibrio</taxon>
    </lineage>
</organism>
<dbReference type="OrthoDB" id="9758568at2"/>
<comment type="similarity">
    <text evidence="2">Belongs to the peptidase S16 family.</text>
</comment>
<dbReference type="GO" id="GO:0004176">
    <property type="term" value="F:ATP-dependent peptidase activity"/>
    <property type="evidence" value="ECO:0007669"/>
    <property type="project" value="UniProtKB-UniRule"/>
</dbReference>
<dbReference type="InterPro" id="IPR027065">
    <property type="entry name" value="Lon_Prtase"/>
</dbReference>
<dbReference type="GO" id="GO:0004252">
    <property type="term" value="F:serine-type endopeptidase activity"/>
    <property type="evidence" value="ECO:0007669"/>
    <property type="project" value="UniProtKB-UniRule"/>
</dbReference>
<dbReference type="GO" id="GO:0006508">
    <property type="term" value="P:proteolysis"/>
    <property type="evidence" value="ECO:0007669"/>
    <property type="project" value="UniProtKB-KW"/>
</dbReference>
<dbReference type="InterPro" id="IPR041699">
    <property type="entry name" value="AAA_32"/>
</dbReference>
<protein>
    <recommendedName>
        <fullName evidence="2">endopeptidase La</fullName>
        <ecNumber evidence="2">3.4.21.53</ecNumber>
    </recommendedName>
</protein>
<dbReference type="AlphaFoldDB" id="A0A1M7SYR2"/>
<gene>
    <name evidence="4" type="ORF">SAMN02745728_01392</name>
</gene>
<dbReference type="Gene3D" id="1.10.8.60">
    <property type="match status" value="1"/>
</dbReference>
<dbReference type="Proteomes" id="UP000186469">
    <property type="component" value="Unassembled WGS sequence"/>
</dbReference>
<keyword evidence="2" id="KW-0720">Serine protease</keyword>
<dbReference type="InterPro" id="IPR014721">
    <property type="entry name" value="Ribsml_uS5_D2-typ_fold_subgr"/>
</dbReference>
<dbReference type="PRINTS" id="PR00830">
    <property type="entry name" value="ENDOLAPTASE"/>
</dbReference>
<feature type="active site" evidence="2">
    <location>
        <position position="674"/>
    </location>
</feature>
<keyword evidence="2" id="KW-0378">Hydrolase</keyword>
<dbReference type="Gene3D" id="3.40.50.300">
    <property type="entry name" value="P-loop containing nucleotide triphosphate hydrolases"/>
    <property type="match status" value="2"/>
</dbReference>
<accession>A0A1M7SYR2</accession>
<dbReference type="Pfam" id="PF13654">
    <property type="entry name" value="AAA_32"/>
    <property type="match status" value="1"/>
</dbReference>